<proteinExistence type="predicted"/>
<feature type="domain" description="TTI1 C-terminal TPR" evidence="1">
    <location>
        <begin position="201"/>
        <end position="430"/>
    </location>
</feature>
<dbReference type="Pfam" id="PF21547">
    <property type="entry name" value="TTI1"/>
    <property type="match status" value="1"/>
</dbReference>
<dbReference type="InterPro" id="IPR057567">
    <property type="entry name" value="TPR_TTI1_C"/>
</dbReference>
<dbReference type="SUPFAM" id="SSF48371">
    <property type="entry name" value="ARM repeat"/>
    <property type="match status" value="1"/>
</dbReference>
<evidence type="ECO:0000313" key="2">
    <source>
        <dbReference type="EMBL" id="BAT98706.1"/>
    </source>
</evidence>
<evidence type="ECO:0000313" key="3">
    <source>
        <dbReference type="Proteomes" id="UP000291084"/>
    </source>
</evidence>
<dbReference type="Proteomes" id="UP000291084">
    <property type="component" value="Chromosome 10"/>
</dbReference>
<dbReference type="GO" id="GO:0005737">
    <property type="term" value="C:cytoplasm"/>
    <property type="evidence" value="ECO:0007669"/>
    <property type="project" value="TreeGrafter"/>
</dbReference>
<protein>
    <recommendedName>
        <fullName evidence="1">TTI1 C-terminal TPR domain-containing protein</fullName>
    </recommendedName>
</protein>
<dbReference type="PANTHER" id="PTHR18460:SF3">
    <property type="entry name" value="TELO2-INTERACTING PROTEIN 1 HOMOLOG"/>
    <property type="match status" value="1"/>
</dbReference>
<reference evidence="2 3" key="1">
    <citation type="journal article" date="2015" name="Sci. Rep.">
        <title>The power of single molecule real-time sequencing technology in the de novo assembly of a eukaryotic genome.</title>
        <authorList>
            <person name="Sakai H."/>
            <person name="Naito K."/>
            <person name="Ogiso-Tanaka E."/>
            <person name="Takahashi Y."/>
            <person name="Iseki K."/>
            <person name="Muto C."/>
            <person name="Satou K."/>
            <person name="Teruya K."/>
            <person name="Shiroma A."/>
            <person name="Shimoji M."/>
            <person name="Hirano T."/>
            <person name="Itoh T."/>
            <person name="Kaga A."/>
            <person name="Tomooka N."/>
        </authorList>
    </citation>
    <scope>NUCLEOTIDE SEQUENCE [LARGE SCALE GENOMIC DNA]</scope>
    <source>
        <strain evidence="3">cv. Shumari</strain>
    </source>
</reference>
<dbReference type="EMBL" id="AP015043">
    <property type="protein sequence ID" value="BAT98706.1"/>
    <property type="molecule type" value="Genomic_DNA"/>
</dbReference>
<dbReference type="AlphaFoldDB" id="A0A0S3T1F8"/>
<dbReference type="InterPro" id="IPR052587">
    <property type="entry name" value="TELO2-interacting_protein_1"/>
</dbReference>
<dbReference type="Pfam" id="PF24181">
    <property type="entry name" value="TPR_TTI1_C"/>
    <property type="match status" value="1"/>
</dbReference>
<dbReference type="InterPro" id="IPR016024">
    <property type="entry name" value="ARM-type_fold"/>
</dbReference>
<evidence type="ECO:0000259" key="1">
    <source>
        <dbReference type="Pfam" id="PF24181"/>
    </source>
</evidence>
<keyword evidence="3" id="KW-1185">Reference proteome</keyword>
<organism evidence="2 3">
    <name type="scientific">Vigna angularis var. angularis</name>
    <dbReference type="NCBI Taxonomy" id="157739"/>
    <lineage>
        <taxon>Eukaryota</taxon>
        <taxon>Viridiplantae</taxon>
        <taxon>Streptophyta</taxon>
        <taxon>Embryophyta</taxon>
        <taxon>Tracheophyta</taxon>
        <taxon>Spermatophyta</taxon>
        <taxon>Magnoliopsida</taxon>
        <taxon>eudicotyledons</taxon>
        <taxon>Gunneridae</taxon>
        <taxon>Pentapetalae</taxon>
        <taxon>rosids</taxon>
        <taxon>fabids</taxon>
        <taxon>Fabales</taxon>
        <taxon>Fabaceae</taxon>
        <taxon>Papilionoideae</taxon>
        <taxon>50 kb inversion clade</taxon>
        <taxon>NPAAA clade</taxon>
        <taxon>indigoferoid/millettioid clade</taxon>
        <taxon>Phaseoleae</taxon>
        <taxon>Vigna</taxon>
    </lineage>
</organism>
<dbReference type="InterPro" id="IPR049362">
    <property type="entry name" value="TTI1_rpt"/>
</dbReference>
<accession>A0A0S3T1F8</accession>
<dbReference type="PANTHER" id="PTHR18460">
    <property type="entry name" value="TEL2 INTERACTING PROTEIN 1 TTI1 FAMILY MEMBER"/>
    <property type="match status" value="1"/>
</dbReference>
<dbReference type="InterPro" id="IPR011989">
    <property type="entry name" value="ARM-like"/>
</dbReference>
<dbReference type="OrthoDB" id="49511at2759"/>
<name>A0A0S3T1F8_PHAAN</name>
<gene>
    <name evidence="2" type="primary">Vigan.10G002600</name>
    <name evidence="2" type="ORF">VIGAN_10002600</name>
</gene>
<dbReference type="Gene3D" id="1.25.10.10">
    <property type="entry name" value="Leucine-rich Repeat Variant"/>
    <property type="match status" value="1"/>
</dbReference>
<sequence length="502" mass="55939">MCLGRDFVSSGFLHSSLYLLLENLSSSNYRVRNSADSVLHILSTTSGFPTVGQLVLENADYVVDSICRQLRHLDLNHHVPNVLASMLSYIGVAHKILPLLEEPMRSVSMELEILGRHQHPDLTIPFLKAVAEIVKASKHEAFLLPTQTELFARDVRSIISNSAETKQDQWEEILFKLNDSRRYRRTVGSIAGSCVIAAIPLLASIKQEICLAALDIIESGTLAIAKIEAAYKHEREIKEATEEALESLSLYQLKDTLEANEEGADENRLLPAMNKIWPFLVTCIQNRNPVAVRRCLSVISSVVPVCGGDFFTRRFLSDGAHFWKLLITSPFHKKSFSKDERIPLQLPYRSSSMSSEDSLAETSHLKVQIAVLNMIADLCRNKSSSSALELVLKKVSGLVVGIACSGVVGLRDASLNALHGLASIDPDLVWLLLADIYYTKYKENLPPPRPELPQISQILPPPMSPKEYLYVQYGGQSYGFDIDLASLDIAFTRFDSQHQMYS</sequence>